<dbReference type="PANTHER" id="PTHR20371">
    <property type="entry name" value="ENOLASE-PHOSPHATASE E1"/>
    <property type="match status" value="1"/>
</dbReference>
<reference evidence="1 2" key="1">
    <citation type="journal article" date="2018" name="Gigascience">
        <title>Genomes of trombidid mites reveal novel predicted allergens and laterally-transferred genes associated with secondary metabolism.</title>
        <authorList>
            <person name="Dong X."/>
            <person name="Chaisiri K."/>
            <person name="Xia D."/>
            <person name="Armstrong S.D."/>
            <person name="Fang Y."/>
            <person name="Donnelly M.J."/>
            <person name="Kadowaki T."/>
            <person name="McGarry J.W."/>
            <person name="Darby A.C."/>
            <person name="Makepeace B.L."/>
        </authorList>
    </citation>
    <scope>NUCLEOTIDE SEQUENCE [LARGE SCALE GENOMIC DNA]</scope>
    <source>
        <strain evidence="1">UoL-WK</strain>
    </source>
</reference>
<dbReference type="PANTHER" id="PTHR20371:SF1">
    <property type="entry name" value="ENOLASE-PHOSPHATASE E1"/>
    <property type="match status" value="1"/>
</dbReference>
<dbReference type="EMBL" id="NCKU01003047">
    <property type="protein sequence ID" value="RWS08289.1"/>
    <property type="molecule type" value="Genomic_DNA"/>
</dbReference>
<gene>
    <name evidence="1" type="ORF">B4U79_17790</name>
</gene>
<keyword evidence="2" id="KW-1185">Reference proteome</keyword>
<dbReference type="SUPFAM" id="SSF56784">
    <property type="entry name" value="HAD-like"/>
    <property type="match status" value="1"/>
</dbReference>
<dbReference type="GO" id="GO:0019509">
    <property type="term" value="P:L-methionine salvage from methylthioadenosine"/>
    <property type="evidence" value="ECO:0007669"/>
    <property type="project" value="TreeGrafter"/>
</dbReference>
<accession>A0A3S3RZH6</accession>
<protein>
    <submittedName>
        <fullName evidence="1">Enolase-phosphatase E-1-like protein</fullName>
    </submittedName>
</protein>
<dbReference type="Gene3D" id="1.10.720.60">
    <property type="match status" value="1"/>
</dbReference>
<dbReference type="Proteomes" id="UP000285301">
    <property type="component" value="Unassembled WGS sequence"/>
</dbReference>
<dbReference type="InterPro" id="IPR036412">
    <property type="entry name" value="HAD-like_sf"/>
</dbReference>
<name>A0A3S3RZH6_9ACAR</name>
<organism evidence="1 2">
    <name type="scientific">Dinothrombium tinctorium</name>
    <dbReference type="NCBI Taxonomy" id="1965070"/>
    <lineage>
        <taxon>Eukaryota</taxon>
        <taxon>Metazoa</taxon>
        <taxon>Ecdysozoa</taxon>
        <taxon>Arthropoda</taxon>
        <taxon>Chelicerata</taxon>
        <taxon>Arachnida</taxon>
        <taxon>Acari</taxon>
        <taxon>Acariformes</taxon>
        <taxon>Trombidiformes</taxon>
        <taxon>Prostigmata</taxon>
        <taxon>Anystina</taxon>
        <taxon>Parasitengona</taxon>
        <taxon>Trombidioidea</taxon>
        <taxon>Trombidiidae</taxon>
        <taxon>Dinothrombium</taxon>
    </lineage>
</organism>
<comment type="caution">
    <text evidence="1">The sequence shown here is derived from an EMBL/GenBank/DDBJ whole genome shotgun (WGS) entry which is preliminary data.</text>
</comment>
<dbReference type="STRING" id="1965070.A0A3S3RZH6"/>
<evidence type="ECO:0000313" key="1">
    <source>
        <dbReference type="EMBL" id="RWS08289.1"/>
    </source>
</evidence>
<evidence type="ECO:0000313" key="2">
    <source>
        <dbReference type="Proteomes" id="UP000285301"/>
    </source>
</evidence>
<proteinExistence type="predicted"/>
<sequence length="122" mass="13835">MSIEKPKAILLKILGVTTSWKFAKVDLINYIVPNLRDYLDAHWEEENLKNLINAMKAQNAKEIHDGVKCPEIRGEKDALKSSVLDYVKWSIKNVPIKSNTPLNDLQGFIWGEGFKKGAIKAQ</sequence>
<dbReference type="OrthoDB" id="272500at2759"/>
<dbReference type="GO" id="GO:0043874">
    <property type="term" value="F:acireductone synthase activity"/>
    <property type="evidence" value="ECO:0007669"/>
    <property type="project" value="TreeGrafter"/>
</dbReference>
<dbReference type="AlphaFoldDB" id="A0A3S3RZH6"/>